<dbReference type="OrthoDB" id="5327173at2"/>
<dbReference type="EMBL" id="CP007772">
    <property type="protein sequence ID" value="AJC90744.1"/>
    <property type="molecule type" value="Genomic_DNA"/>
</dbReference>
<proteinExistence type="predicted"/>
<dbReference type="RefSeq" id="WP_052242991.1">
    <property type="nucleotide sequence ID" value="NZ_CP007772.1"/>
</dbReference>
<name>A0A0A8HCU5_9BACT</name>
<evidence type="ECO:0000313" key="2">
    <source>
        <dbReference type="Proteomes" id="UP000031135"/>
    </source>
</evidence>
<sequence>MKFKVLETINAELFPQWDVLLDLHINSFLDIFSTHKQVNKNDITEIVEYSFLCDFLECSDYAEFFMIFNLYTKDYQGEFVKVFTKLFLNDLIDFYINDEKQNTLSAYTKDKDKNWKYFLDNYIIKECFYIDDFCIASWDIPSSWNKYNINAIITPKGTKYFKEILAPKFYNKYKDLEVEIDDKGNIIRWIGEINR</sequence>
<organism evidence="1 2">
    <name type="scientific">Campylobacter subantarcticus LMG 24374</name>
    <dbReference type="NCBI Taxonomy" id="1388751"/>
    <lineage>
        <taxon>Bacteria</taxon>
        <taxon>Pseudomonadati</taxon>
        <taxon>Campylobacterota</taxon>
        <taxon>Epsilonproteobacteria</taxon>
        <taxon>Campylobacterales</taxon>
        <taxon>Campylobacteraceae</taxon>
        <taxon>Campylobacter</taxon>
    </lineage>
</organism>
<reference evidence="1 2" key="1">
    <citation type="journal article" date="2014" name="Genome Biol. Evol.">
        <title>Comparative Genomics of the Campylobacter lari Group.</title>
        <authorList>
            <person name="Miller W.G."/>
            <person name="Yee E."/>
            <person name="Chapman M.H."/>
            <person name="Smith T.P."/>
            <person name="Bono J.L."/>
            <person name="Huynh S."/>
            <person name="Parker C.T."/>
            <person name="Vandamme P."/>
            <person name="Luong K."/>
            <person name="Korlach J."/>
        </authorList>
    </citation>
    <scope>NUCLEOTIDE SEQUENCE [LARGE SCALE GENOMIC DNA]</scope>
    <source>
        <strain evidence="1 2">LMG 24374</strain>
    </source>
</reference>
<gene>
    <name evidence="1" type="ORF">CSUB8521_0904</name>
</gene>
<dbReference type="KEGG" id="csm:CSUB8521_0904"/>
<protein>
    <submittedName>
        <fullName evidence="1">Uncharacterized protein</fullName>
    </submittedName>
</protein>
<accession>A0A0A8HCU5</accession>
<dbReference type="HOGENOM" id="CLU_110607_0_0_7"/>
<dbReference type="Proteomes" id="UP000031135">
    <property type="component" value="Chromosome"/>
</dbReference>
<evidence type="ECO:0000313" key="1">
    <source>
        <dbReference type="EMBL" id="AJC90744.1"/>
    </source>
</evidence>
<dbReference type="AlphaFoldDB" id="A0A0A8HCU5"/>